<organism evidence="5 6">
    <name type="scientific">Trapa incisa</name>
    <dbReference type="NCBI Taxonomy" id="236973"/>
    <lineage>
        <taxon>Eukaryota</taxon>
        <taxon>Viridiplantae</taxon>
        <taxon>Streptophyta</taxon>
        <taxon>Embryophyta</taxon>
        <taxon>Tracheophyta</taxon>
        <taxon>Spermatophyta</taxon>
        <taxon>Magnoliopsida</taxon>
        <taxon>eudicotyledons</taxon>
        <taxon>Gunneridae</taxon>
        <taxon>Pentapetalae</taxon>
        <taxon>rosids</taxon>
        <taxon>malvids</taxon>
        <taxon>Myrtales</taxon>
        <taxon>Lythraceae</taxon>
        <taxon>Trapa</taxon>
    </lineage>
</organism>
<proteinExistence type="inferred from homology"/>
<evidence type="ECO:0000256" key="1">
    <source>
        <dbReference type="ARBA" id="ARBA00007626"/>
    </source>
</evidence>
<dbReference type="Pfam" id="PF13041">
    <property type="entry name" value="PPR_2"/>
    <property type="match status" value="1"/>
</dbReference>
<name>A0AAN7GH17_9MYRT</name>
<feature type="compositionally biased region" description="Polar residues" evidence="4">
    <location>
        <begin position="45"/>
        <end position="59"/>
    </location>
</feature>
<comment type="caution">
    <text evidence="5">The sequence shown here is derived from an EMBL/GenBank/DDBJ whole genome shotgun (WGS) entry which is preliminary data.</text>
</comment>
<dbReference type="AlphaFoldDB" id="A0AAN7GH17"/>
<dbReference type="PANTHER" id="PTHR45717:SF45">
    <property type="entry name" value="OS12G0527900 PROTEIN"/>
    <property type="match status" value="1"/>
</dbReference>
<dbReference type="Gene3D" id="1.25.40.10">
    <property type="entry name" value="Tetratricopeptide repeat domain"/>
    <property type="match status" value="2"/>
</dbReference>
<evidence type="ECO:0000256" key="4">
    <source>
        <dbReference type="SAM" id="MobiDB-lite"/>
    </source>
</evidence>
<gene>
    <name evidence="5" type="ORF">SAY87_025147</name>
</gene>
<dbReference type="NCBIfam" id="TIGR00756">
    <property type="entry name" value="PPR"/>
    <property type="match status" value="3"/>
</dbReference>
<dbReference type="InterPro" id="IPR011990">
    <property type="entry name" value="TPR-like_helical_dom_sf"/>
</dbReference>
<evidence type="ECO:0000313" key="5">
    <source>
        <dbReference type="EMBL" id="KAK4741559.1"/>
    </source>
</evidence>
<evidence type="ECO:0008006" key="7">
    <source>
        <dbReference type="Google" id="ProtNLM"/>
    </source>
</evidence>
<dbReference type="SUPFAM" id="SSF81901">
    <property type="entry name" value="HCP-like"/>
    <property type="match status" value="1"/>
</dbReference>
<dbReference type="FunFam" id="1.25.40.10:FF:000253">
    <property type="entry name" value="Pentatricopeptide repeat-containing protein"/>
    <property type="match status" value="1"/>
</dbReference>
<dbReference type="PROSITE" id="PS51375">
    <property type="entry name" value="PPR"/>
    <property type="match status" value="1"/>
</dbReference>
<sequence length="539" mass="61295">MSPQVEVQERNREMKMLRSRYIRPAIAAVRPFSAAPLLDGLSASDTPASLSTGAPTGSPSYKERTGGNTLGKQLLSLVYAKRSAVVTIRQWKEKGNQVRKYELNRIVRELRKLRRYKHALEICEWMVLQPDIKLLPGDYAVHLDLIAKVRGLNSAEKFFEDIPADMRGRLTCSALLHTYAQNKLSEKAEALMAKMKEHDMLKDPLPFNHMLSLYISCGQLDKVPGVIEELKKNSKPDAVTYNLWLTVCSSNNDVETAEMVFLELKKARVIPDWVTYSILSNLYIKNGLSDKAATALKEMEKWISRKTRAAYSSLISLYTNMQDEDGVQRAWKKLKSCFLKMNDAEYTCMISSLLKLGKIEEAEKLYTEWESGSNTGDPRVANLLIAAYINRNQIDKAEAFSYRVIQMGVDPCYTTWELFTWGSLKSDRMDRALEYLKKAVASVKEWNFDKNLVSKMLEKLEEQGNVEVAEELLVEIRKAGKLNTEVYNSLLTTYAKAGKMPLIIAERMEKDGVPLNEVTRELIDKTSKMCVSEVSCRFP</sequence>
<dbReference type="Pfam" id="PF01535">
    <property type="entry name" value="PPR"/>
    <property type="match status" value="3"/>
</dbReference>
<protein>
    <recommendedName>
        <fullName evidence="7">Pentatricopeptide repeat-containing protein</fullName>
    </recommendedName>
</protein>
<dbReference type="PANTHER" id="PTHR45717">
    <property type="entry name" value="OS12G0527900 PROTEIN"/>
    <property type="match status" value="1"/>
</dbReference>
<dbReference type="InterPro" id="IPR002885">
    <property type="entry name" value="PPR_rpt"/>
</dbReference>
<dbReference type="Proteomes" id="UP001345219">
    <property type="component" value="Chromosome 19"/>
</dbReference>
<keyword evidence="2" id="KW-0677">Repeat</keyword>
<reference evidence="5 6" key="1">
    <citation type="journal article" date="2023" name="Hortic Res">
        <title>Pangenome of water caltrop reveals structural variations and asymmetric subgenome divergence after allopolyploidization.</title>
        <authorList>
            <person name="Zhang X."/>
            <person name="Chen Y."/>
            <person name="Wang L."/>
            <person name="Yuan Y."/>
            <person name="Fang M."/>
            <person name="Shi L."/>
            <person name="Lu R."/>
            <person name="Comes H.P."/>
            <person name="Ma Y."/>
            <person name="Chen Y."/>
            <person name="Huang G."/>
            <person name="Zhou Y."/>
            <person name="Zheng Z."/>
            <person name="Qiu Y."/>
        </authorList>
    </citation>
    <scope>NUCLEOTIDE SEQUENCE [LARGE SCALE GENOMIC DNA]</scope>
    <source>
        <tissue evidence="5">Roots</tissue>
    </source>
</reference>
<dbReference type="EMBL" id="JAXIOK010000024">
    <property type="protein sequence ID" value="KAK4741559.1"/>
    <property type="molecule type" value="Genomic_DNA"/>
</dbReference>
<feature type="repeat" description="PPR" evidence="3">
    <location>
        <begin position="237"/>
        <end position="271"/>
    </location>
</feature>
<accession>A0AAN7GH17</accession>
<comment type="similarity">
    <text evidence="1">Belongs to the PPR family. P subfamily.</text>
</comment>
<keyword evidence="6" id="KW-1185">Reference proteome</keyword>
<evidence type="ECO:0000256" key="2">
    <source>
        <dbReference type="ARBA" id="ARBA00022737"/>
    </source>
</evidence>
<evidence type="ECO:0000313" key="6">
    <source>
        <dbReference type="Proteomes" id="UP001345219"/>
    </source>
</evidence>
<feature type="region of interest" description="Disordered" evidence="4">
    <location>
        <begin position="45"/>
        <end position="65"/>
    </location>
</feature>
<evidence type="ECO:0000256" key="3">
    <source>
        <dbReference type="PROSITE-ProRule" id="PRU00708"/>
    </source>
</evidence>
<dbReference type="GO" id="GO:0003729">
    <property type="term" value="F:mRNA binding"/>
    <property type="evidence" value="ECO:0007669"/>
    <property type="project" value="UniProtKB-ARBA"/>
</dbReference>
<dbReference type="GO" id="GO:0005739">
    <property type="term" value="C:mitochondrion"/>
    <property type="evidence" value="ECO:0007669"/>
    <property type="project" value="TreeGrafter"/>
</dbReference>
<dbReference type="FunFam" id="1.25.40.10:FF:000651">
    <property type="entry name" value="Pentatricopeptide repeat-containing protein mitochondrial"/>
    <property type="match status" value="1"/>
</dbReference>